<evidence type="ECO:0000313" key="1">
    <source>
        <dbReference type="EMBL" id="CAK9086735.1"/>
    </source>
</evidence>
<protein>
    <submittedName>
        <fullName evidence="1">Uncharacterized protein</fullName>
    </submittedName>
</protein>
<sequence>MAKKGGSKIEAMQEANEKLLHKLCGQGDFLWSRLRCMIVLEAFECVASCEGCLQLVAAGREKKVKTFADVLAIEHSFHADLQENWKTNIGILVHIFANLQHVLKKEWYFEAADVLWNALIEAKELPEGLEQLQGDELKEEKCIRLCAEARVMVQSRMKGLGGLTMEQIQPKPQQWYTDPSTIQTYGFPTKHRDQMGSRYIIYKHIYSVYTLIT</sequence>
<gene>
    <name evidence="1" type="ORF">CCMP2556_LOCUS42004</name>
</gene>
<keyword evidence="2" id="KW-1185">Reference proteome</keyword>
<organism evidence="1 2">
    <name type="scientific">Durusdinium trenchii</name>
    <dbReference type="NCBI Taxonomy" id="1381693"/>
    <lineage>
        <taxon>Eukaryota</taxon>
        <taxon>Sar</taxon>
        <taxon>Alveolata</taxon>
        <taxon>Dinophyceae</taxon>
        <taxon>Suessiales</taxon>
        <taxon>Symbiodiniaceae</taxon>
        <taxon>Durusdinium</taxon>
    </lineage>
</organism>
<reference evidence="1 2" key="1">
    <citation type="submission" date="2024-02" db="EMBL/GenBank/DDBJ databases">
        <authorList>
            <person name="Chen Y."/>
            <person name="Shah S."/>
            <person name="Dougan E. K."/>
            <person name="Thang M."/>
            <person name="Chan C."/>
        </authorList>
    </citation>
    <scope>NUCLEOTIDE SEQUENCE [LARGE SCALE GENOMIC DNA]</scope>
</reference>
<evidence type="ECO:0000313" key="2">
    <source>
        <dbReference type="Proteomes" id="UP001642484"/>
    </source>
</evidence>
<dbReference type="EMBL" id="CAXAMN010024439">
    <property type="protein sequence ID" value="CAK9086735.1"/>
    <property type="molecule type" value="Genomic_DNA"/>
</dbReference>
<proteinExistence type="predicted"/>
<accession>A0ABP0QFW6</accession>
<dbReference type="Proteomes" id="UP001642484">
    <property type="component" value="Unassembled WGS sequence"/>
</dbReference>
<comment type="caution">
    <text evidence="1">The sequence shown here is derived from an EMBL/GenBank/DDBJ whole genome shotgun (WGS) entry which is preliminary data.</text>
</comment>
<name>A0ABP0QFW6_9DINO</name>